<dbReference type="PANTHER" id="PTHR43311:SF2">
    <property type="entry name" value="GLUTAMATE--TRNA LIGASE, MITOCHONDRIAL-RELATED"/>
    <property type="match status" value="1"/>
</dbReference>
<dbReference type="HAMAP" id="MF_00022">
    <property type="entry name" value="Glu_tRNA_synth_type1"/>
    <property type="match status" value="1"/>
</dbReference>
<protein>
    <recommendedName>
        <fullName evidence="2">glutamate--tRNA ligase</fullName>
        <ecNumber evidence="2">6.1.1.17</ecNumber>
    </recommendedName>
    <alternativeName>
        <fullName evidence="8">Glutamyl-tRNA synthetase</fullName>
    </alternativeName>
</protein>
<evidence type="ECO:0000259" key="11">
    <source>
        <dbReference type="Pfam" id="PF19269"/>
    </source>
</evidence>
<dbReference type="OrthoDB" id="428822at2759"/>
<dbReference type="GO" id="GO:0004818">
    <property type="term" value="F:glutamate-tRNA ligase activity"/>
    <property type="evidence" value="ECO:0007669"/>
    <property type="project" value="UniProtKB-EC"/>
</dbReference>
<evidence type="ECO:0000256" key="1">
    <source>
        <dbReference type="ARBA" id="ARBA00007894"/>
    </source>
</evidence>
<dbReference type="InterPro" id="IPR033910">
    <property type="entry name" value="GluRS_core"/>
</dbReference>
<feature type="domain" description="Aminoacyl-tRNA synthetase class I anticodon-binding" evidence="11">
    <location>
        <begin position="358"/>
        <end position="490"/>
    </location>
</feature>
<proteinExistence type="inferred from homology"/>
<dbReference type="AlphaFoldDB" id="A0A164R6I7"/>
<evidence type="ECO:0000256" key="4">
    <source>
        <dbReference type="ARBA" id="ARBA00022741"/>
    </source>
</evidence>
<dbReference type="InterPro" id="IPR014729">
    <property type="entry name" value="Rossmann-like_a/b/a_fold"/>
</dbReference>
<dbReference type="InterPro" id="IPR045462">
    <property type="entry name" value="aa-tRNA-synth_I_cd-bd"/>
</dbReference>
<evidence type="ECO:0000256" key="3">
    <source>
        <dbReference type="ARBA" id="ARBA00022598"/>
    </source>
</evidence>
<dbReference type="InterPro" id="IPR000924">
    <property type="entry name" value="Glu/Gln-tRNA-synth"/>
</dbReference>
<evidence type="ECO:0000256" key="6">
    <source>
        <dbReference type="ARBA" id="ARBA00022917"/>
    </source>
</evidence>
<dbReference type="SUPFAM" id="SSF52374">
    <property type="entry name" value="Nucleotidylyl transferase"/>
    <property type="match status" value="1"/>
</dbReference>
<evidence type="ECO:0000256" key="7">
    <source>
        <dbReference type="ARBA" id="ARBA00023146"/>
    </source>
</evidence>
<dbReference type="PRINTS" id="PR00987">
    <property type="entry name" value="TRNASYNTHGLU"/>
</dbReference>
<dbReference type="PANTHER" id="PTHR43311">
    <property type="entry name" value="GLUTAMATE--TRNA LIGASE"/>
    <property type="match status" value="1"/>
</dbReference>
<keyword evidence="5 9" id="KW-0067">ATP-binding</keyword>
<evidence type="ECO:0000256" key="5">
    <source>
        <dbReference type="ARBA" id="ARBA00022840"/>
    </source>
</evidence>
<evidence type="ECO:0000256" key="2">
    <source>
        <dbReference type="ARBA" id="ARBA00012835"/>
    </source>
</evidence>
<keyword evidence="4 9" id="KW-0547">Nucleotide-binding</keyword>
<name>A0A164R6I7_9AGAM</name>
<keyword evidence="3 9" id="KW-0436">Ligase</keyword>
<dbReference type="GO" id="GO:0000049">
    <property type="term" value="F:tRNA binding"/>
    <property type="evidence" value="ECO:0007669"/>
    <property type="project" value="InterPro"/>
</dbReference>
<dbReference type="InterPro" id="IPR049940">
    <property type="entry name" value="GluQ/Sye"/>
</dbReference>
<dbReference type="GO" id="GO:0005524">
    <property type="term" value="F:ATP binding"/>
    <property type="evidence" value="ECO:0007669"/>
    <property type="project" value="UniProtKB-KW"/>
</dbReference>
<dbReference type="PROSITE" id="PS00178">
    <property type="entry name" value="AA_TRNA_LIGASE_I"/>
    <property type="match status" value="1"/>
</dbReference>
<gene>
    <name evidence="12" type="ORF">SISNIDRAFT_415741</name>
</gene>
<evidence type="ECO:0000313" key="13">
    <source>
        <dbReference type="Proteomes" id="UP000076722"/>
    </source>
</evidence>
<evidence type="ECO:0000256" key="8">
    <source>
        <dbReference type="ARBA" id="ARBA00030865"/>
    </source>
</evidence>
<dbReference type="InterPro" id="IPR008925">
    <property type="entry name" value="aa_tRNA-synth_I_cd-bd_sf"/>
</dbReference>
<dbReference type="EMBL" id="KV419422">
    <property type="protein sequence ID" value="KZS90295.1"/>
    <property type="molecule type" value="Genomic_DNA"/>
</dbReference>
<dbReference type="SUPFAM" id="SSF48163">
    <property type="entry name" value="An anticodon-binding domain of class I aminoacyl-tRNA synthetases"/>
    <property type="match status" value="1"/>
</dbReference>
<keyword evidence="6 9" id="KW-0648">Protein biosynthesis</keyword>
<dbReference type="STRING" id="1314777.A0A164R6I7"/>
<dbReference type="Gene3D" id="3.40.50.620">
    <property type="entry name" value="HUPs"/>
    <property type="match status" value="1"/>
</dbReference>
<dbReference type="GO" id="GO:0008270">
    <property type="term" value="F:zinc ion binding"/>
    <property type="evidence" value="ECO:0007669"/>
    <property type="project" value="InterPro"/>
</dbReference>
<dbReference type="GO" id="GO:0006424">
    <property type="term" value="P:glutamyl-tRNA aminoacylation"/>
    <property type="evidence" value="ECO:0007669"/>
    <property type="project" value="InterPro"/>
</dbReference>
<reference evidence="12 13" key="1">
    <citation type="journal article" date="2016" name="Mol. Biol. Evol.">
        <title>Comparative Genomics of Early-Diverging Mushroom-Forming Fungi Provides Insights into the Origins of Lignocellulose Decay Capabilities.</title>
        <authorList>
            <person name="Nagy L.G."/>
            <person name="Riley R."/>
            <person name="Tritt A."/>
            <person name="Adam C."/>
            <person name="Daum C."/>
            <person name="Floudas D."/>
            <person name="Sun H."/>
            <person name="Yadav J.S."/>
            <person name="Pangilinan J."/>
            <person name="Larsson K.H."/>
            <person name="Matsuura K."/>
            <person name="Barry K."/>
            <person name="Labutti K."/>
            <person name="Kuo R."/>
            <person name="Ohm R.A."/>
            <person name="Bhattacharya S.S."/>
            <person name="Shirouzu T."/>
            <person name="Yoshinaga Y."/>
            <person name="Martin F.M."/>
            <person name="Grigoriev I.V."/>
            <person name="Hibbett D.S."/>
        </authorList>
    </citation>
    <scope>NUCLEOTIDE SEQUENCE [LARGE SCALE GENOMIC DNA]</scope>
    <source>
        <strain evidence="12 13">HHB9708</strain>
    </source>
</reference>
<evidence type="ECO:0000313" key="12">
    <source>
        <dbReference type="EMBL" id="KZS90295.1"/>
    </source>
</evidence>
<keyword evidence="13" id="KW-1185">Reference proteome</keyword>
<keyword evidence="7 9" id="KW-0030">Aminoacyl-tRNA synthetase</keyword>
<dbReference type="InterPro" id="IPR020058">
    <property type="entry name" value="Glu/Gln-tRNA-synth_Ib_cat-dom"/>
</dbReference>
<dbReference type="Proteomes" id="UP000076722">
    <property type="component" value="Unassembled WGS sequence"/>
</dbReference>
<accession>A0A164R6I7</accession>
<dbReference type="Pfam" id="PF19269">
    <property type="entry name" value="Anticodon_2"/>
    <property type="match status" value="1"/>
</dbReference>
<dbReference type="InterPro" id="IPR001412">
    <property type="entry name" value="aa-tRNA-synth_I_CS"/>
</dbReference>
<dbReference type="Pfam" id="PF00749">
    <property type="entry name" value="tRNA-synt_1c"/>
    <property type="match status" value="1"/>
</dbReference>
<dbReference type="GO" id="GO:0005739">
    <property type="term" value="C:mitochondrion"/>
    <property type="evidence" value="ECO:0007669"/>
    <property type="project" value="TreeGrafter"/>
</dbReference>
<feature type="domain" description="Glutamyl/glutaminyl-tRNA synthetase class Ib catalytic" evidence="10">
    <location>
        <begin position="2"/>
        <end position="312"/>
    </location>
</feature>
<dbReference type="EC" id="6.1.1.17" evidence="2"/>
<evidence type="ECO:0000256" key="9">
    <source>
        <dbReference type="RuleBase" id="RU363037"/>
    </source>
</evidence>
<comment type="similarity">
    <text evidence="1">Belongs to the class-I aminoacyl-tRNA synthetase family. Glutamate--tRNA ligase type 1 subfamily.</text>
</comment>
<evidence type="ECO:0000259" key="10">
    <source>
        <dbReference type="Pfam" id="PF00749"/>
    </source>
</evidence>
<dbReference type="InterPro" id="IPR004527">
    <property type="entry name" value="Glu-tRNA-ligase_bac/mito"/>
</dbReference>
<dbReference type="NCBIfam" id="TIGR00464">
    <property type="entry name" value="gltX_bact"/>
    <property type="match status" value="1"/>
</dbReference>
<organism evidence="12 13">
    <name type="scientific">Sistotremastrum niveocremeum HHB9708</name>
    <dbReference type="NCBI Taxonomy" id="1314777"/>
    <lineage>
        <taxon>Eukaryota</taxon>
        <taxon>Fungi</taxon>
        <taxon>Dikarya</taxon>
        <taxon>Basidiomycota</taxon>
        <taxon>Agaricomycotina</taxon>
        <taxon>Agaricomycetes</taxon>
        <taxon>Sistotremastrales</taxon>
        <taxon>Sistotremastraceae</taxon>
        <taxon>Sertulicium</taxon>
        <taxon>Sertulicium niveocremeum</taxon>
    </lineage>
</organism>
<sequence length="508" mass="57019">MVLFRFAPSPTGALHLGGLRTALFNYLAAKQLGGKWILRIEDTDRTRYIPNSVENIQSSLRWAGLDYDYGPGADQTLGPYYQSERLDLYRTYSQKLLESNKAYRCFCKPDRLLETKERLKAAGSHLTYDRACLHLSEEDVARRVRAGHEHVVRFNSDSVPSSPKPHDLIFGDISDAHASLPTDPILVKTDLFPTYHLASVVDDHQMGITHVLRGEEWMPSLPLHLDLYTALSITPPKFGHLPILLNPDGTKMSKRSGDVQVTDYIKHGWEPSAVLYWLMLAGWRGRAQQSGAQDALINDFQLSNMVKEVSVFFCPAICYLKLSQFDLNNFSKRRSILDPGMLSHLNALHLKHEDPLALARRVQPLIKVTFPQSVLIVLSPTVDLEYLTKILSALSGRITVLNDIMTAAPYFFISPDLASEEAQRLRASVPSERYFGAARLACDTLSSPDLQFCQEEIDAGLKSTAKAFGGPSKHFWSTLRHAVTGMKACASMRNYVPECCLTIKLYFT</sequence>
<dbReference type="CDD" id="cd00808">
    <property type="entry name" value="GluRS_core"/>
    <property type="match status" value="1"/>
</dbReference>